<protein>
    <recommendedName>
        <fullName evidence="8">Response regulatory domain-containing protein</fullName>
    </recommendedName>
</protein>
<dbReference type="InterPro" id="IPR006447">
    <property type="entry name" value="Myb_dom_plants"/>
</dbReference>
<dbReference type="SMR" id="K7MIM3"/>
<evidence type="ECO:0000256" key="2">
    <source>
        <dbReference type="ARBA" id="ARBA00023012"/>
    </source>
</evidence>
<dbReference type="STRING" id="3847.K7MIM3"/>
<evidence type="ECO:0000256" key="5">
    <source>
        <dbReference type="ARBA" id="ARBA00023242"/>
    </source>
</evidence>
<keyword evidence="4" id="KW-0804">Transcription</keyword>
<dbReference type="Pfam" id="PF00072">
    <property type="entry name" value="Response_reg"/>
    <property type="match status" value="1"/>
</dbReference>
<evidence type="ECO:0000313" key="10">
    <source>
        <dbReference type="EnsemblPlants" id="KRH09142"/>
    </source>
</evidence>
<dbReference type="PANTHER" id="PTHR43874">
    <property type="entry name" value="TWO-COMPONENT RESPONSE REGULATOR"/>
    <property type="match status" value="1"/>
</dbReference>
<reference evidence="9" key="3">
    <citation type="submission" date="2018-07" db="EMBL/GenBank/DDBJ databases">
        <title>WGS assembly of Glycine max.</title>
        <authorList>
            <person name="Schmutz J."/>
            <person name="Cannon S."/>
            <person name="Schlueter J."/>
            <person name="Ma J."/>
            <person name="Mitros T."/>
            <person name="Nelson W."/>
            <person name="Hyten D."/>
            <person name="Song Q."/>
            <person name="Thelen J."/>
            <person name="Cheng J."/>
            <person name="Xu D."/>
            <person name="Hellsten U."/>
            <person name="May G."/>
            <person name="Yu Y."/>
            <person name="Sakurai T."/>
            <person name="Umezawa T."/>
            <person name="Bhattacharyya M."/>
            <person name="Sandhu D."/>
            <person name="Valliyodan B."/>
            <person name="Lindquist E."/>
            <person name="Peto M."/>
            <person name="Grant D."/>
            <person name="Shu S."/>
            <person name="Goodstein D."/>
            <person name="Barry K."/>
            <person name="Futrell-Griggs M."/>
            <person name="Abernathy B."/>
            <person name="Du J."/>
            <person name="Tian Z."/>
            <person name="Zhu L."/>
            <person name="Gill N."/>
            <person name="Joshi T."/>
            <person name="Libault M."/>
            <person name="Sethuraman A."/>
            <person name="Zhang X."/>
            <person name="Shinozaki K."/>
            <person name="Nguyen H."/>
            <person name="Wing R."/>
            <person name="Cregan P."/>
            <person name="Specht J."/>
            <person name="Grimwood J."/>
            <person name="Rokhsar D."/>
            <person name="Stacey G."/>
            <person name="Shoemaker R."/>
            <person name="Jackson S."/>
        </authorList>
    </citation>
    <scope>NUCLEOTIDE SEQUENCE</scope>
    <source>
        <tissue evidence="9">Callus</tissue>
    </source>
</reference>
<dbReference type="SUPFAM" id="SSF52172">
    <property type="entry name" value="CheY-like"/>
    <property type="match status" value="1"/>
</dbReference>
<dbReference type="Gene3D" id="1.10.10.60">
    <property type="entry name" value="Homeodomain-like"/>
    <property type="match status" value="1"/>
</dbReference>
<dbReference type="AlphaFoldDB" id="K7MIM3"/>
<feature type="compositionally biased region" description="Polar residues" evidence="7">
    <location>
        <begin position="594"/>
        <end position="615"/>
    </location>
</feature>
<evidence type="ECO:0000256" key="1">
    <source>
        <dbReference type="ARBA" id="ARBA00004123"/>
    </source>
</evidence>
<proteinExistence type="predicted"/>
<evidence type="ECO:0000313" key="9">
    <source>
        <dbReference type="EMBL" id="KRH09142.1"/>
    </source>
</evidence>
<dbReference type="GO" id="GO:0003677">
    <property type="term" value="F:DNA binding"/>
    <property type="evidence" value="ECO:0007669"/>
    <property type="project" value="InterPro"/>
</dbReference>
<evidence type="ECO:0000256" key="4">
    <source>
        <dbReference type="ARBA" id="ARBA00023163"/>
    </source>
</evidence>
<organism evidence="10">
    <name type="scientific">Glycine max</name>
    <name type="common">Soybean</name>
    <name type="synonym">Glycine hispida</name>
    <dbReference type="NCBI Taxonomy" id="3847"/>
    <lineage>
        <taxon>Eukaryota</taxon>
        <taxon>Viridiplantae</taxon>
        <taxon>Streptophyta</taxon>
        <taxon>Embryophyta</taxon>
        <taxon>Tracheophyta</taxon>
        <taxon>Spermatophyta</taxon>
        <taxon>Magnoliopsida</taxon>
        <taxon>eudicotyledons</taxon>
        <taxon>Gunneridae</taxon>
        <taxon>Pentapetalae</taxon>
        <taxon>rosids</taxon>
        <taxon>fabids</taxon>
        <taxon>Fabales</taxon>
        <taxon>Fabaceae</taxon>
        <taxon>Papilionoideae</taxon>
        <taxon>50 kb inversion clade</taxon>
        <taxon>NPAAA clade</taxon>
        <taxon>indigoferoid/millettioid clade</taxon>
        <taxon>Phaseoleae</taxon>
        <taxon>Glycine</taxon>
        <taxon>Glycine subgen. Soja</taxon>
    </lineage>
</organism>
<dbReference type="eggNOG" id="KOG1601">
    <property type="taxonomic scope" value="Eukaryota"/>
</dbReference>
<dbReference type="Proteomes" id="UP000008827">
    <property type="component" value="Chromosome 16"/>
</dbReference>
<dbReference type="SMART" id="SM00448">
    <property type="entry name" value="REC"/>
    <property type="match status" value="1"/>
</dbReference>
<keyword evidence="3" id="KW-0805">Transcription regulation</keyword>
<dbReference type="EnsemblPlants" id="KRH09142">
    <property type="protein sequence ID" value="KRH09142"/>
    <property type="gene ID" value="GLYMA_16G198800"/>
</dbReference>
<dbReference type="Gene3D" id="3.40.50.2300">
    <property type="match status" value="1"/>
</dbReference>
<keyword evidence="5" id="KW-0539">Nucleus</keyword>
<dbReference type="InterPro" id="IPR009057">
    <property type="entry name" value="Homeodomain-like_sf"/>
</dbReference>
<name>K7MIM3_SOYBN</name>
<keyword evidence="2" id="KW-0902">Two-component regulatory system</keyword>
<evidence type="ECO:0000256" key="7">
    <source>
        <dbReference type="SAM" id="MobiDB-lite"/>
    </source>
</evidence>
<comment type="subcellular location">
    <subcellularLocation>
        <location evidence="1">Nucleus</location>
    </subcellularLocation>
</comment>
<dbReference type="EMBL" id="CM000849">
    <property type="protein sequence ID" value="KRH09142.1"/>
    <property type="molecule type" value="Genomic_DNA"/>
</dbReference>
<keyword evidence="11" id="KW-1185">Reference proteome</keyword>
<dbReference type="PANTHER" id="PTHR43874:SF19">
    <property type="entry name" value="RESPONSE REGULATOR 23-RELATED"/>
    <property type="match status" value="1"/>
</dbReference>
<dbReference type="HOGENOM" id="CLU_453734_0_0_1"/>
<dbReference type="GO" id="GO:0000160">
    <property type="term" value="P:phosphorelay signal transduction system"/>
    <property type="evidence" value="ECO:0007669"/>
    <property type="project" value="UniProtKB-KW"/>
</dbReference>
<dbReference type="OrthoDB" id="21225at2759"/>
<comment type="caution">
    <text evidence="6">Lacks conserved residue(s) required for the propagation of feature annotation.</text>
</comment>
<dbReference type="InterPro" id="IPR001789">
    <property type="entry name" value="Sig_transdc_resp-reg_receiver"/>
</dbReference>
<evidence type="ECO:0000313" key="11">
    <source>
        <dbReference type="Proteomes" id="UP000008827"/>
    </source>
</evidence>
<dbReference type="InterPro" id="IPR011006">
    <property type="entry name" value="CheY-like_superfamily"/>
</dbReference>
<feature type="region of interest" description="Disordered" evidence="7">
    <location>
        <begin position="594"/>
        <end position="619"/>
    </location>
</feature>
<reference evidence="10" key="2">
    <citation type="submission" date="2018-02" db="UniProtKB">
        <authorList>
            <consortium name="EnsemblPlants"/>
        </authorList>
    </citation>
    <scope>IDENTIFICATION</scope>
    <source>
        <strain evidence="10">Williams 82</strain>
    </source>
</reference>
<dbReference type="FunFam" id="1.10.10.60:FF:000007">
    <property type="entry name" value="Two-component response regulator"/>
    <property type="match status" value="1"/>
</dbReference>
<dbReference type="GO" id="GO:0005634">
    <property type="term" value="C:nucleus"/>
    <property type="evidence" value="ECO:0007669"/>
    <property type="project" value="UniProtKB-SubCell"/>
</dbReference>
<evidence type="ECO:0000256" key="6">
    <source>
        <dbReference type="PROSITE-ProRule" id="PRU00169"/>
    </source>
</evidence>
<dbReference type="PROSITE" id="PS50110">
    <property type="entry name" value="RESPONSE_REGULATORY"/>
    <property type="match status" value="1"/>
</dbReference>
<gene>
    <name evidence="9" type="ORF">GLYMA_16G198800</name>
</gene>
<dbReference type="PaxDb" id="3847-GLYMA16G32311.1"/>
<dbReference type="SUPFAM" id="SSF46689">
    <property type="entry name" value="Homeodomain-like"/>
    <property type="match status" value="1"/>
</dbReference>
<accession>K7MIM3</accession>
<feature type="domain" description="Response regulatory" evidence="8">
    <location>
        <begin position="10"/>
        <end position="125"/>
    </location>
</feature>
<sequence>MTHERVDIISVLVVDDDKTSLAIVSNILTSLGYKVLTANSALNALEILREFRGFIDLLITELHISGMNGFEFQKYVENQFHLPVIIMSSDGRNSVISKSLANGAAHYILKPFSADDFKDIWQYARKLTFQNIEGGSIPGDNTSIQDVHSAISSNVSKRKRKCFPRKSTQMNKEGQSGESSTLVKKPKVVWTPYLHNRFLLAIKQIGLEKAVPKTILQVMNVPNLTRENVASHLQKYRIFLRKVADKGLLEGLSNRDLRSRFAYGLSASMIKDIQAKTAKSRVTAQQYMKRIAHQSVYGGIANAVKSYNHVSSVTNTPLGRSHQFPHPYHKGLNMMLHNQHGSSSDQARLRAQSSFGSNVGTNNIQQNTLGSYANQPYYAQSSYNNVGVVFPSDGVTRHGLMTSTNGLRGGVNYGGNQLMYPNYASLGNQHKFSCGQGNWNIGSLNYNRSFGLINETSENVNKNVLSFGQGNFDLAQGGFASTSSAGECWSKELPAENIQGNPTLHQQLQGNFAENDIGTSIGEGNVNLLDEDDFSNLFMMLDEMDLLNETEENHNANDFLKSDFSSSNHAVQSLEQSYKALTNYQATTDVIINPTKGTSNLPNETSTSSDKNSNRLMGGDDGYANMEHLNSLYILNKSFGCQLTEGFIDKLNELCPTTVGSLFFRLSHT</sequence>
<evidence type="ECO:0000256" key="3">
    <source>
        <dbReference type="ARBA" id="ARBA00023015"/>
    </source>
</evidence>
<dbReference type="CDD" id="cd17584">
    <property type="entry name" value="REC_typeB_ARR-like"/>
    <property type="match status" value="1"/>
</dbReference>
<evidence type="ECO:0000259" key="8">
    <source>
        <dbReference type="PROSITE" id="PS50110"/>
    </source>
</evidence>
<dbReference type="Gramene" id="KRH09142">
    <property type="protein sequence ID" value="KRH09142"/>
    <property type="gene ID" value="GLYMA_16G198800"/>
</dbReference>
<dbReference type="InParanoid" id="K7MIM3"/>
<reference evidence="9 10" key="1">
    <citation type="journal article" date="2010" name="Nature">
        <title>Genome sequence of the palaeopolyploid soybean.</title>
        <authorList>
            <person name="Schmutz J."/>
            <person name="Cannon S.B."/>
            <person name="Schlueter J."/>
            <person name="Ma J."/>
            <person name="Mitros T."/>
            <person name="Nelson W."/>
            <person name="Hyten D.L."/>
            <person name="Song Q."/>
            <person name="Thelen J.J."/>
            <person name="Cheng J."/>
            <person name="Xu D."/>
            <person name="Hellsten U."/>
            <person name="May G.D."/>
            <person name="Yu Y."/>
            <person name="Sakurai T."/>
            <person name="Umezawa T."/>
            <person name="Bhattacharyya M.K."/>
            <person name="Sandhu D."/>
            <person name="Valliyodan B."/>
            <person name="Lindquist E."/>
            <person name="Peto M."/>
            <person name="Grant D."/>
            <person name="Shu S."/>
            <person name="Goodstein D."/>
            <person name="Barry K."/>
            <person name="Futrell-Griggs M."/>
            <person name="Abernathy B."/>
            <person name="Du J."/>
            <person name="Tian Z."/>
            <person name="Zhu L."/>
            <person name="Gill N."/>
            <person name="Joshi T."/>
            <person name="Libault M."/>
            <person name="Sethuraman A."/>
            <person name="Zhang X.-C."/>
            <person name="Shinozaki K."/>
            <person name="Nguyen H.T."/>
            <person name="Wing R.A."/>
            <person name="Cregan P."/>
            <person name="Specht J."/>
            <person name="Grimwood J."/>
            <person name="Rokhsar D."/>
            <person name="Stacey G."/>
            <person name="Shoemaker R.C."/>
            <person name="Jackson S.A."/>
        </authorList>
    </citation>
    <scope>NUCLEOTIDE SEQUENCE [LARGE SCALE GENOMIC DNA]</scope>
    <source>
        <strain evidence="10">cv. Williams 82</strain>
        <tissue evidence="9">Callus</tissue>
    </source>
</reference>
<dbReference type="InterPro" id="IPR045279">
    <property type="entry name" value="ARR-like"/>
</dbReference>
<dbReference type="NCBIfam" id="TIGR01557">
    <property type="entry name" value="myb_SHAQKYF"/>
    <property type="match status" value="1"/>
</dbReference>
<dbReference type="GO" id="GO:0009736">
    <property type="term" value="P:cytokinin-activated signaling pathway"/>
    <property type="evidence" value="ECO:0007669"/>
    <property type="project" value="InterPro"/>
</dbReference>